<dbReference type="Proteomes" id="UP000887116">
    <property type="component" value="Unassembled WGS sequence"/>
</dbReference>
<protein>
    <submittedName>
        <fullName evidence="2">Dynactin subunit 1</fullName>
    </submittedName>
</protein>
<keyword evidence="3" id="KW-1185">Reference proteome</keyword>
<dbReference type="AlphaFoldDB" id="A0A8X6EZQ5"/>
<dbReference type="EMBL" id="BMAO01030134">
    <property type="protein sequence ID" value="GFQ65967.1"/>
    <property type="molecule type" value="Genomic_DNA"/>
</dbReference>
<gene>
    <name evidence="2" type="primary">DCTN1</name>
    <name evidence="2" type="ORF">TNCT_654831</name>
</gene>
<evidence type="ECO:0000313" key="2">
    <source>
        <dbReference type="EMBL" id="GFQ65967.1"/>
    </source>
</evidence>
<comment type="caution">
    <text evidence="2">The sequence shown here is derived from an EMBL/GenBank/DDBJ whole genome shotgun (WGS) entry which is preliminary data.</text>
</comment>
<accession>A0A8X6EZQ5</accession>
<dbReference type="OrthoDB" id="2130750at2759"/>
<proteinExistence type="predicted"/>
<organism evidence="2 3">
    <name type="scientific">Trichonephila clavata</name>
    <name type="common">Joro spider</name>
    <name type="synonym">Nephila clavata</name>
    <dbReference type="NCBI Taxonomy" id="2740835"/>
    <lineage>
        <taxon>Eukaryota</taxon>
        <taxon>Metazoa</taxon>
        <taxon>Ecdysozoa</taxon>
        <taxon>Arthropoda</taxon>
        <taxon>Chelicerata</taxon>
        <taxon>Arachnida</taxon>
        <taxon>Araneae</taxon>
        <taxon>Araneomorphae</taxon>
        <taxon>Entelegynae</taxon>
        <taxon>Araneoidea</taxon>
        <taxon>Nephilidae</taxon>
        <taxon>Trichonephila</taxon>
    </lineage>
</organism>
<name>A0A8X6EZQ5_TRICU</name>
<sequence>MYISKQENLQGAEKTIANNMSELDQLSLSRNNLQNVIVKLKQDISDMHETVDCFISVDDLVFEITDRSLYVERMLTSALGNLKVLEEYLDVSNELEEVLQDINKESSKDLATLELRVYN</sequence>
<reference evidence="2" key="1">
    <citation type="submission" date="2020-07" db="EMBL/GenBank/DDBJ databases">
        <title>Multicomponent nature underlies the extraordinary mechanical properties of spider dragline silk.</title>
        <authorList>
            <person name="Kono N."/>
            <person name="Nakamura H."/>
            <person name="Mori M."/>
            <person name="Yoshida Y."/>
            <person name="Ohtoshi R."/>
            <person name="Malay A.D."/>
            <person name="Moran D.A.P."/>
            <person name="Tomita M."/>
            <person name="Numata K."/>
            <person name="Arakawa K."/>
        </authorList>
    </citation>
    <scope>NUCLEOTIDE SEQUENCE</scope>
</reference>
<evidence type="ECO:0000256" key="1">
    <source>
        <dbReference type="SAM" id="Coils"/>
    </source>
</evidence>
<feature type="coiled-coil region" evidence="1">
    <location>
        <begin position="23"/>
        <end position="50"/>
    </location>
</feature>
<evidence type="ECO:0000313" key="3">
    <source>
        <dbReference type="Proteomes" id="UP000887116"/>
    </source>
</evidence>
<keyword evidence="1" id="KW-0175">Coiled coil</keyword>